<dbReference type="Gene3D" id="1.10.340.30">
    <property type="entry name" value="Hypothetical protein, domain 2"/>
    <property type="match status" value="1"/>
</dbReference>
<dbReference type="GO" id="GO:0051539">
    <property type="term" value="F:4 iron, 4 sulfur cluster binding"/>
    <property type="evidence" value="ECO:0007669"/>
    <property type="project" value="UniProtKB-UniRule"/>
</dbReference>
<evidence type="ECO:0000256" key="13">
    <source>
        <dbReference type="ARBA" id="ARBA00023295"/>
    </source>
</evidence>
<dbReference type="GO" id="GO:0000701">
    <property type="term" value="F:purine-specific mismatch base pair DNA N-glycosylase activity"/>
    <property type="evidence" value="ECO:0007669"/>
    <property type="project" value="UniProtKB-EC"/>
</dbReference>
<dbReference type="EMBL" id="JACCKX010000001">
    <property type="protein sequence ID" value="NZA01011.1"/>
    <property type="molecule type" value="Genomic_DNA"/>
</dbReference>
<dbReference type="SMART" id="SM00478">
    <property type="entry name" value="ENDO3c"/>
    <property type="match status" value="1"/>
</dbReference>
<keyword evidence="6" id="KW-0004">4Fe-4S</keyword>
<evidence type="ECO:0000256" key="10">
    <source>
        <dbReference type="ARBA" id="ARBA00023004"/>
    </source>
</evidence>
<dbReference type="FunFam" id="1.10.340.30:FF:000002">
    <property type="entry name" value="Adenine DNA glycosylase"/>
    <property type="match status" value="1"/>
</dbReference>
<dbReference type="Proteomes" id="UP000589716">
    <property type="component" value="Unassembled WGS sequence"/>
</dbReference>
<dbReference type="InterPro" id="IPR000445">
    <property type="entry name" value="HhH_motif"/>
</dbReference>
<evidence type="ECO:0000256" key="11">
    <source>
        <dbReference type="ARBA" id="ARBA00023014"/>
    </source>
</evidence>
<keyword evidence="12" id="KW-0234">DNA repair</keyword>
<dbReference type="GO" id="GO:0006298">
    <property type="term" value="P:mismatch repair"/>
    <property type="evidence" value="ECO:0007669"/>
    <property type="project" value="TreeGrafter"/>
</dbReference>
<dbReference type="InterPro" id="IPR015797">
    <property type="entry name" value="NUDIX_hydrolase-like_dom_sf"/>
</dbReference>
<evidence type="ECO:0000256" key="2">
    <source>
        <dbReference type="ARBA" id="ARBA00002933"/>
    </source>
</evidence>
<evidence type="ECO:0000256" key="6">
    <source>
        <dbReference type="ARBA" id="ARBA00022485"/>
    </source>
</evidence>
<dbReference type="InterPro" id="IPR011257">
    <property type="entry name" value="DNA_glycosylase"/>
</dbReference>
<dbReference type="SUPFAM" id="SSF48150">
    <property type="entry name" value="DNA-glycosylase"/>
    <property type="match status" value="1"/>
</dbReference>
<dbReference type="GO" id="GO:0032357">
    <property type="term" value="F:oxidized purine DNA binding"/>
    <property type="evidence" value="ECO:0007669"/>
    <property type="project" value="TreeGrafter"/>
</dbReference>
<proteinExistence type="inferred from homology"/>
<evidence type="ECO:0000259" key="15">
    <source>
        <dbReference type="SMART" id="SM00478"/>
    </source>
</evidence>
<dbReference type="NCBIfam" id="TIGR01084">
    <property type="entry name" value="mutY"/>
    <property type="match status" value="1"/>
</dbReference>
<keyword evidence="13 14" id="KW-0326">Glycosidase</keyword>
<dbReference type="InterPro" id="IPR003265">
    <property type="entry name" value="HhH-GPD_domain"/>
</dbReference>
<dbReference type="Gene3D" id="1.10.1670.10">
    <property type="entry name" value="Helix-hairpin-Helix base-excision DNA repair enzymes (C-terminal)"/>
    <property type="match status" value="1"/>
</dbReference>
<evidence type="ECO:0000313" key="17">
    <source>
        <dbReference type="Proteomes" id="UP000589716"/>
    </source>
</evidence>
<dbReference type="PANTHER" id="PTHR42944:SF1">
    <property type="entry name" value="ADENINE DNA GLYCOSYLASE"/>
    <property type="match status" value="1"/>
</dbReference>
<dbReference type="Pfam" id="PF00730">
    <property type="entry name" value="HhH-GPD"/>
    <property type="match status" value="1"/>
</dbReference>
<evidence type="ECO:0000256" key="9">
    <source>
        <dbReference type="ARBA" id="ARBA00022801"/>
    </source>
</evidence>
<comment type="function">
    <text evidence="2">Adenine glycosylase active on G-A mispairs. MutY also corrects error-prone DNA synthesis past GO lesions which are due to the oxidatively damaged form of guanine: 7,8-dihydro-8-oxoguanine (8-oxo-dGTP).</text>
</comment>
<dbReference type="GO" id="GO:0046872">
    <property type="term" value="F:metal ion binding"/>
    <property type="evidence" value="ECO:0007669"/>
    <property type="project" value="UniProtKB-UniRule"/>
</dbReference>
<dbReference type="GO" id="GO:0034039">
    <property type="term" value="F:8-oxo-7,8-dihydroguanine DNA N-glycosylase activity"/>
    <property type="evidence" value="ECO:0007669"/>
    <property type="project" value="TreeGrafter"/>
</dbReference>
<name>A0A853ITI2_9BURK</name>
<comment type="catalytic activity">
    <reaction evidence="1 14">
        <text>Hydrolyzes free adenine bases from 7,8-dihydro-8-oxoguanine:adenine mismatched double-stranded DNA, leaving an apurinic site.</text>
        <dbReference type="EC" id="3.2.2.31"/>
    </reaction>
</comment>
<keyword evidence="8 14" id="KW-0227">DNA damage</keyword>
<dbReference type="InterPro" id="IPR044298">
    <property type="entry name" value="MIG/MutY"/>
</dbReference>
<dbReference type="InterPro" id="IPR004035">
    <property type="entry name" value="Endouclease-III_FeS-bd_BS"/>
</dbReference>
<organism evidence="16 17">
    <name type="scientific">Ottowia beijingensis</name>
    <dbReference type="NCBI Taxonomy" id="1207057"/>
    <lineage>
        <taxon>Bacteria</taxon>
        <taxon>Pseudomonadati</taxon>
        <taxon>Pseudomonadota</taxon>
        <taxon>Betaproteobacteria</taxon>
        <taxon>Burkholderiales</taxon>
        <taxon>Comamonadaceae</taxon>
        <taxon>Ottowia</taxon>
    </lineage>
</organism>
<keyword evidence="7" id="KW-0479">Metal-binding</keyword>
<evidence type="ECO:0000256" key="5">
    <source>
        <dbReference type="ARBA" id="ARBA00022023"/>
    </source>
</evidence>
<dbReference type="GO" id="GO:0006284">
    <property type="term" value="P:base-excision repair"/>
    <property type="evidence" value="ECO:0007669"/>
    <property type="project" value="UniProtKB-UniRule"/>
</dbReference>
<dbReference type="InterPro" id="IPR023170">
    <property type="entry name" value="HhH_base_excis_C"/>
</dbReference>
<dbReference type="Pfam" id="PF14815">
    <property type="entry name" value="NUDIX_4"/>
    <property type="match status" value="1"/>
</dbReference>
<reference evidence="16 17" key="1">
    <citation type="submission" date="2020-07" db="EMBL/GenBank/DDBJ databases">
        <authorList>
            <person name="Maaloum M."/>
        </authorList>
    </citation>
    <scope>NUCLEOTIDE SEQUENCE [LARGE SCALE GENOMIC DNA]</scope>
    <source>
        <strain evidence="16 17">GCS-AN-3</strain>
    </source>
</reference>
<evidence type="ECO:0000256" key="3">
    <source>
        <dbReference type="ARBA" id="ARBA00008343"/>
    </source>
</evidence>
<accession>A0A853ITI2</accession>
<dbReference type="PANTHER" id="PTHR42944">
    <property type="entry name" value="ADENINE DNA GLYCOSYLASE"/>
    <property type="match status" value="1"/>
</dbReference>
<feature type="domain" description="HhH-GPD" evidence="15">
    <location>
        <begin position="30"/>
        <end position="185"/>
    </location>
</feature>
<sequence>MIDWQRQHGRHGLPWQGTRDPYRVWLSEIMLQQTQVTTVLGYYARFLERFPDVARLAAAPEDEVLGLWSGLGYYSRARNLHRCACEVMARFGGAFPRTAAELATLPGIGRSTAAAIAAFCFGERAAILDGNVKRVLTRAFGIDDDLSEARHERALWARAESLLPEHDLARSMPAYTQGLMDLGAGICTLRRPACTVCPLVGDCVAAGQGAPARYPVKTRRVARGQITLWLLHAQDEQGRVWLQQRPDKGIWARLFCLPLHEGREALTDSLPPAARAEAIEHAPFRHVLTHRDLDIHIVSARLPGTALGDDGRWFTPHEWPALGLPAPIRRFLQAQA</sequence>
<keyword evidence="10 14" id="KW-0408">Iron</keyword>
<comment type="cofactor">
    <cofactor evidence="14">
        <name>[4Fe-4S] cluster</name>
        <dbReference type="ChEBI" id="CHEBI:49883"/>
    </cofactor>
    <text evidence="14">Binds 1 [4Fe-4S] cluster.</text>
</comment>
<dbReference type="CDD" id="cd00056">
    <property type="entry name" value="ENDO3c"/>
    <property type="match status" value="1"/>
</dbReference>
<dbReference type="Gene3D" id="3.90.79.10">
    <property type="entry name" value="Nucleoside Triphosphate Pyrophosphohydrolase"/>
    <property type="match status" value="1"/>
</dbReference>
<keyword evidence="11" id="KW-0411">Iron-sulfur</keyword>
<keyword evidence="17" id="KW-1185">Reference proteome</keyword>
<gene>
    <name evidence="16" type="primary">mutY</name>
    <name evidence="16" type="ORF">H0I39_03110</name>
</gene>
<protein>
    <recommendedName>
        <fullName evidence="5 14">Adenine DNA glycosylase</fullName>
        <ecNumber evidence="4 14">3.2.2.31</ecNumber>
    </recommendedName>
</protein>
<dbReference type="CDD" id="cd03431">
    <property type="entry name" value="NUDIX_DNA_Glycosylase_C-MutY"/>
    <property type="match status" value="1"/>
</dbReference>
<comment type="similarity">
    <text evidence="3 14">Belongs to the Nth/MutY family.</text>
</comment>
<dbReference type="AlphaFoldDB" id="A0A853ITI2"/>
<evidence type="ECO:0000256" key="8">
    <source>
        <dbReference type="ARBA" id="ARBA00022763"/>
    </source>
</evidence>
<comment type="caution">
    <text evidence="16">The sequence shown here is derived from an EMBL/GenBank/DDBJ whole genome shotgun (WGS) entry which is preliminary data.</text>
</comment>
<dbReference type="SUPFAM" id="SSF55811">
    <property type="entry name" value="Nudix"/>
    <property type="match status" value="1"/>
</dbReference>
<dbReference type="EC" id="3.2.2.31" evidence="4 14"/>
<dbReference type="GO" id="GO:0035485">
    <property type="term" value="F:adenine/guanine mispair binding"/>
    <property type="evidence" value="ECO:0007669"/>
    <property type="project" value="TreeGrafter"/>
</dbReference>
<evidence type="ECO:0000313" key="16">
    <source>
        <dbReference type="EMBL" id="NZA01011.1"/>
    </source>
</evidence>
<evidence type="ECO:0000256" key="7">
    <source>
        <dbReference type="ARBA" id="ARBA00022723"/>
    </source>
</evidence>
<evidence type="ECO:0000256" key="12">
    <source>
        <dbReference type="ARBA" id="ARBA00023204"/>
    </source>
</evidence>
<evidence type="ECO:0000256" key="4">
    <source>
        <dbReference type="ARBA" id="ARBA00012045"/>
    </source>
</evidence>
<keyword evidence="9" id="KW-0378">Hydrolase</keyword>
<evidence type="ECO:0000256" key="1">
    <source>
        <dbReference type="ARBA" id="ARBA00000843"/>
    </source>
</evidence>
<dbReference type="Pfam" id="PF00633">
    <property type="entry name" value="HHH"/>
    <property type="match status" value="1"/>
</dbReference>
<evidence type="ECO:0000256" key="14">
    <source>
        <dbReference type="RuleBase" id="RU365096"/>
    </source>
</evidence>
<dbReference type="PROSITE" id="PS00764">
    <property type="entry name" value="ENDONUCLEASE_III_1"/>
    <property type="match status" value="1"/>
</dbReference>
<dbReference type="InterPro" id="IPR005760">
    <property type="entry name" value="A/G_AdeGlyc_MutY"/>
</dbReference>
<dbReference type="InterPro" id="IPR029119">
    <property type="entry name" value="MutY_C"/>
</dbReference>